<feature type="compositionally biased region" description="Polar residues" evidence="1">
    <location>
        <begin position="99"/>
        <end position="109"/>
    </location>
</feature>
<feature type="region of interest" description="Disordered" evidence="1">
    <location>
        <begin position="88"/>
        <end position="109"/>
    </location>
</feature>
<reference evidence="2 3" key="1">
    <citation type="submission" date="2024-04" db="EMBL/GenBank/DDBJ databases">
        <authorList>
            <person name="Waldvogel A.-M."/>
            <person name="Schoenle A."/>
        </authorList>
    </citation>
    <scope>NUCLEOTIDE SEQUENCE [LARGE SCALE GENOMIC DNA]</scope>
</reference>
<dbReference type="EMBL" id="OZ035834">
    <property type="protein sequence ID" value="CAL1574569.1"/>
    <property type="molecule type" value="Genomic_DNA"/>
</dbReference>
<feature type="compositionally biased region" description="Basic residues" evidence="1">
    <location>
        <begin position="1"/>
        <end position="12"/>
    </location>
</feature>
<dbReference type="AlphaFoldDB" id="A0AAV2JGY4"/>
<feature type="region of interest" description="Disordered" evidence="1">
    <location>
        <begin position="1"/>
        <end position="68"/>
    </location>
</feature>
<organism evidence="2 3">
    <name type="scientific">Knipowitschia caucasica</name>
    <name type="common">Caucasian dwarf goby</name>
    <name type="synonym">Pomatoschistus caucasicus</name>
    <dbReference type="NCBI Taxonomy" id="637954"/>
    <lineage>
        <taxon>Eukaryota</taxon>
        <taxon>Metazoa</taxon>
        <taxon>Chordata</taxon>
        <taxon>Craniata</taxon>
        <taxon>Vertebrata</taxon>
        <taxon>Euteleostomi</taxon>
        <taxon>Actinopterygii</taxon>
        <taxon>Neopterygii</taxon>
        <taxon>Teleostei</taxon>
        <taxon>Neoteleostei</taxon>
        <taxon>Acanthomorphata</taxon>
        <taxon>Gobiaria</taxon>
        <taxon>Gobiiformes</taxon>
        <taxon>Gobioidei</taxon>
        <taxon>Gobiidae</taxon>
        <taxon>Gobiinae</taxon>
        <taxon>Knipowitschia</taxon>
    </lineage>
</organism>
<evidence type="ECO:0000256" key="1">
    <source>
        <dbReference type="SAM" id="MobiDB-lite"/>
    </source>
</evidence>
<name>A0AAV2JGY4_KNICA</name>
<protein>
    <submittedName>
        <fullName evidence="2">Uncharacterized protein</fullName>
    </submittedName>
</protein>
<proteinExistence type="predicted"/>
<evidence type="ECO:0000313" key="3">
    <source>
        <dbReference type="Proteomes" id="UP001497482"/>
    </source>
</evidence>
<dbReference type="Proteomes" id="UP001497482">
    <property type="component" value="Chromosome 12"/>
</dbReference>
<gene>
    <name evidence="2" type="ORF">KC01_LOCUS6284</name>
</gene>
<evidence type="ECO:0000313" key="2">
    <source>
        <dbReference type="EMBL" id="CAL1574569.1"/>
    </source>
</evidence>
<sequence>MSFASRHIKSHRGSPWSPEEEERPPPLRGEEESYSQVPEKKESFSQGSGHHAGPRGLSVCPLSPSTLSPDVSNLQCSCKLLLHCSVAPSSPPRRLLSARAQNGSALMNK</sequence>
<accession>A0AAV2JGY4</accession>
<keyword evidence="3" id="KW-1185">Reference proteome</keyword>